<dbReference type="AlphaFoldDB" id="A0A1I7ZMN0"/>
<proteinExistence type="predicted"/>
<sequence length="99" mass="11447">MSQRKAMGRHLFTTSTESRSIDAMKLQLGANTLHRCLWLGQSLWVEDTLYCHKQRNPSILLKFSDCSPDEEYRTVSHDAQLLSRPNVLRAPQRCKLTMV</sequence>
<evidence type="ECO:0000313" key="2">
    <source>
        <dbReference type="WBParaSite" id="L893_g27696.t1"/>
    </source>
</evidence>
<dbReference type="WBParaSite" id="L893_g27696.t1">
    <property type="protein sequence ID" value="L893_g27696.t1"/>
    <property type="gene ID" value="L893_g27696"/>
</dbReference>
<dbReference type="Proteomes" id="UP000095287">
    <property type="component" value="Unplaced"/>
</dbReference>
<keyword evidence="1" id="KW-1185">Reference proteome</keyword>
<reference evidence="2" key="1">
    <citation type="submission" date="2016-11" db="UniProtKB">
        <authorList>
            <consortium name="WormBaseParasite"/>
        </authorList>
    </citation>
    <scope>IDENTIFICATION</scope>
</reference>
<accession>A0A1I7ZMN0</accession>
<evidence type="ECO:0000313" key="1">
    <source>
        <dbReference type="Proteomes" id="UP000095287"/>
    </source>
</evidence>
<organism evidence="1 2">
    <name type="scientific">Steinernema glaseri</name>
    <dbReference type="NCBI Taxonomy" id="37863"/>
    <lineage>
        <taxon>Eukaryota</taxon>
        <taxon>Metazoa</taxon>
        <taxon>Ecdysozoa</taxon>
        <taxon>Nematoda</taxon>
        <taxon>Chromadorea</taxon>
        <taxon>Rhabditida</taxon>
        <taxon>Tylenchina</taxon>
        <taxon>Panagrolaimomorpha</taxon>
        <taxon>Strongyloidoidea</taxon>
        <taxon>Steinernematidae</taxon>
        <taxon>Steinernema</taxon>
    </lineage>
</organism>
<protein>
    <submittedName>
        <fullName evidence="2">Uncharacterized protein</fullName>
    </submittedName>
</protein>
<name>A0A1I7ZMN0_9BILA</name>